<reference evidence="1 2" key="1">
    <citation type="submission" date="2021-06" db="EMBL/GenBank/DDBJ databases">
        <authorList>
            <person name="Kallberg Y."/>
            <person name="Tangrot J."/>
            <person name="Rosling A."/>
        </authorList>
    </citation>
    <scope>NUCLEOTIDE SEQUENCE [LARGE SCALE GENOMIC DNA]</scope>
    <source>
        <strain evidence="1 2">120-4 pot B 10/14</strain>
    </source>
</reference>
<sequence>MRTHTYRTSRLLFIRTTSTRRLPMCQDVVIKISELNMMLKLKTFVSFFLPLSLHDMEKLIPDAISYSSKANYYLDLTVTCRTLAIQSIESPSHHISTKLNIDRAFVKCNPKKKRICIMLTLVPKYNNFDAR</sequence>
<dbReference type="Proteomes" id="UP000789901">
    <property type="component" value="Unassembled WGS sequence"/>
</dbReference>
<name>A0ABN7UUG6_GIGMA</name>
<organism evidence="1 2">
    <name type="scientific">Gigaspora margarita</name>
    <dbReference type="NCBI Taxonomy" id="4874"/>
    <lineage>
        <taxon>Eukaryota</taxon>
        <taxon>Fungi</taxon>
        <taxon>Fungi incertae sedis</taxon>
        <taxon>Mucoromycota</taxon>
        <taxon>Glomeromycotina</taxon>
        <taxon>Glomeromycetes</taxon>
        <taxon>Diversisporales</taxon>
        <taxon>Gigasporaceae</taxon>
        <taxon>Gigaspora</taxon>
    </lineage>
</organism>
<evidence type="ECO:0000313" key="1">
    <source>
        <dbReference type="EMBL" id="CAG8678628.1"/>
    </source>
</evidence>
<accession>A0ABN7UUG6</accession>
<dbReference type="EMBL" id="CAJVQB010006167">
    <property type="protein sequence ID" value="CAG8678628.1"/>
    <property type="molecule type" value="Genomic_DNA"/>
</dbReference>
<proteinExistence type="predicted"/>
<comment type="caution">
    <text evidence="1">The sequence shown here is derived from an EMBL/GenBank/DDBJ whole genome shotgun (WGS) entry which is preliminary data.</text>
</comment>
<protein>
    <submittedName>
        <fullName evidence="1">8375_t:CDS:1</fullName>
    </submittedName>
</protein>
<keyword evidence="2" id="KW-1185">Reference proteome</keyword>
<gene>
    <name evidence="1" type="ORF">GMARGA_LOCUS10829</name>
</gene>
<evidence type="ECO:0000313" key="2">
    <source>
        <dbReference type="Proteomes" id="UP000789901"/>
    </source>
</evidence>